<protein>
    <submittedName>
        <fullName evidence="1">Uncharacterized protein</fullName>
    </submittedName>
</protein>
<evidence type="ECO:0000313" key="1">
    <source>
        <dbReference type="EMBL" id="JAH72180.1"/>
    </source>
</evidence>
<dbReference type="EMBL" id="GBXM01036397">
    <property type="protein sequence ID" value="JAH72180.1"/>
    <property type="molecule type" value="Transcribed_RNA"/>
</dbReference>
<organism evidence="1">
    <name type="scientific">Anguilla anguilla</name>
    <name type="common">European freshwater eel</name>
    <name type="synonym">Muraena anguilla</name>
    <dbReference type="NCBI Taxonomy" id="7936"/>
    <lineage>
        <taxon>Eukaryota</taxon>
        <taxon>Metazoa</taxon>
        <taxon>Chordata</taxon>
        <taxon>Craniata</taxon>
        <taxon>Vertebrata</taxon>
        <taxon>Euteleostomi</taxon>
        <taxon>Actinopterygii</taxon>
        <taxon>Neopterygii</taxon>
        <taxon>Teleostei</taxon>
        <taxon>Anguilliformes</taxon>
        <taxon>Anguillidae</taxon>
        <taxon>Anguilla</taxon>
    </lineage>
</organism>
<reference evidence="1" key="2">
    <citation type="journal article" date="2015" name="Fish Shellfish Immunol.">
        <title>Early steps in the European eel (Anguilla anguilla)-Vibrio vulnificus interaction in the gills: Role of the RtxA13 toxin.</title>
        <authorList>
            <person name="Callol A."/>
            <person name="Pajuelo D."/>
            <person name="Ebbesson L."/>
            <person name="Teles M."/>
            <person name="MacKenzie S."/>
            <person name="Amaro C."/>
        </authorList>
    </citation>
    <scope>NUCLEOTIDE SEQUENCE</scope>
</reference>
<reference evidence="1" key="1">
    <citation type="submission" date="2014-11" db="EMBL/GenBank/DDBJ databases">
        <authorList>
            <person name="Amaro Gonzalez C."/>
        </authorList>
    </citation>
    <scope>NUCLEOTIDE SEQUENCE</scope>
</reference>
<accession>A0A0E9V3Z7</accession>
<sequence length="32" mass="3711">MQSKSNIFSHTHSTVCVHKLKFSRSNMHTISH</sequence>
<name>A0A0E9V3Z7_ANGAN</name>
<dbReference type="AlphaFoldDB" id="A0A0E9V3Z7"/>
<proteinExistence type="predicted"/>